<feature type="compositionally biased region" description="Basic and acidic residues" evidence="2">
    <location>
        <begin position="150"/>
        <end position="162"/>
    </location>
</feature>
<gene>
    <name evidence="5" type="primary">IQG1</name>
    <name evidence="5" type="ORF">LTR24_003062</name>
</gene>
<feature type="domain" description="Ras-GAP" evidence="3">
    <location>
        <begin position="1051"/>
        <end position="1267"/>
    </location>
</feature>
<proteinExistence type="predicted"/>
<dbReference type="PROSITE" id="PS50018">
    <property type="entry name" value="RAS_GTPASE_ACTIV_2"/>
    <property type="match status" value="1"/>
</dbReference>
<feature type="region of interest" description="Disordered" evidence="2">
    <location>
        <begin position="40"/>
        <end position="78"/>
    </location>
</feature>
<feature type="domain" description="Calponin-homology (CH)" evidence="4">
    <location>
        <begin position="270"/>
        <end position="376"/>
    </location>
</feature>
<keyword evidence="1" id="KW-0175">Coiled coil</keyword>
<evidence type="ECO:0000259" key="3">
    <source>
        <dbReference type="PROSITE" id="PS50018"/>
    </source>
</evidence>
<dbReference type="PANTHER" id="PTHR14149:SF14">
    <property type="entry name" value="CALPONIN-HOMOLOGY (CH) DOMAIN-CONTAINING PROTEIN"/>
    <property type="match status" value="1"/>
</dbReference>
<dbReference type="Pfam" id="PF00307">
    <property type="entry name" value="CH"/>
    <property type="match status" value="1"/>
</dbReference>
<comment type="caution">
    <text evidence="5">The sequence shown here is derived from an EMBL/GenBank/DDBJ whole genome shotgun (WGS) entry which is preliminary data.</text>
</comment>
<accession>A0ABR0KG77</accession>
<dbReference type="InterPro" id="IPR036872">
    <property type="entry name" value="CH_dom_sf"/>
</dbReference>
<dbReference type="Pfam" id="PF03836">
    <property type="entry name" value="RasGAP_C"/>
    <property type="match status" value="1"/>
</dbReference>
<dbReference type="InterPro" id="IPR000593">
    <property type="entry name" value="RasGAP_C"/>
</dbReference>
<reference evidence="5 6" key="1">
    <citation type="submission" date="2023-08" db="EMBL/GenBank/DDBJ databases">
        <title>Black Yeasts Isolated from many extreme environments.</title>
        <authorList>
            <person name="Coleine C."/>
            <person name="Stajich J.E."/>
            <person name="Selbmann L."/>
        </authorList>
    </citation>
    <scope>NUCLEOTIDE SEQUENCE [LARGE SCALE GENOMIC DNA]</scope>
    <source>
        <strain evidence="5 6">CCFEE 5885</strain>
    </source>
</reference>
<dbReference type="PROSITE" id="PS50096">
    <property type="entry name" value="IQ"/>
    <property type="match status" value="9"/>
</dbReference>
<sequence length="1688" mass="194222">MPQFSVGKLNTTFGNGLIARNDSTASTNSSAYSGYSNFANSSNSSQLDGPSRNSTVTSTTPDVHHQQRRTSGHKRGISETIDIYQNPAHMGSGSIENSPDGIFRNIRQSLRPLPQPPNTSSPTTNRRRPQHVRNNTVDHFPQAQYESPVYEDKSRFSSDEPRSSPTPLSPKSHLHQSHTTPHSSTFVAPDLQELKKSSTSHLKALSRFAQNGDSQDFSLASPAPSVVGLQNRRQLKRTDSLRGSRQRNYGFGERNWMDKQRQFLQAYEYLCHIGEAKEWIEDIIHQPIPPIVELEEALRNGVTLAEIVQAFHPDQAMRIFRNPKLQFKHSDNLVMFFRFLEEVGLPELFRFELIDLYEKKNIPKVIYCIHALSWLLFRKGMVDFRIGNLVGQLQFQDHELEQTQRGLDKAGVSMPSFQGMGASFGADPEPEPELVETEEERIDRELHEDEAEIADLQTQVRGALVRLRLGNQMNDMWDQEHKIVELQSMIRGDRVRLRLGNHMDDIWDHEHQIIALQSMIRGDWARQVAEYRLSMQRFATSLQAAARGFLQRQRAEAQAQYWQSKQGEVLKIQSLFRANRARQEVQTLKTAAKEHDAGVREFQSAIRGLLIRRSAAREVAATRKSEKEVRYLQAAVRGLLVRQQIEDQHQNLFASEKQISRLQAATRAMAVRDHVGQQLERLESMSDTWLRLQSTARAGRTRTNVSSLKNEFKQHARVIAQLQAHVRGSFSRAQVRDLKAELAREESCVVLVQQDIRGWILRRQLAEQHAQLRRAQSSIIKSQAAVRGHLCRQAVGHTLSGLQIEEDAITEVQAAVRATLCRSRVGDLLSDLEEQEDSVIRIQAVVRGGQVRARFTEKKRYFKENMEKVVKIQSVIRAKIQGQAYKSLTSGKNPPVGTLKGFVHLLNDSDFDFEEEIEFERLRKTVVQHVRQNELADQYIQQLDIKIALLVKNKITLDEVIKHQRHFGGHVGALLPNSDISSKDPFDLKALNKASRRKLEHYQELFFLLQTQPQYLSRLFRRLRETTTSEKECERIKHLVLGLFGYSQKRREEYYLIKLIVRSMREEIDYTNDLEDYLRANAFCNRVFSAYTRSPRDRKFQRDLLGSLVKDNFIDNQHLDLESDPQQIYLSSISNEELRTGRRSSRDPNVPREQAIRDPETRSTFIAHMQDLRDITDQFLLSLEDCVNRIPFGVRYAMQQMHDALCAGFPQEDPAVVLQLTGQWLWRTYLQPALLEPEKSGVADRSMTQEQKKNICEVAKVLNQASLGREFGNDNVYLQPLNNYIKESSHRLCAVWQLAMDIPPAEEHYDIDEFNDLYAKQKPTLYIKMTDIFSVHQLLASEIASVCPNPDDVLRDALRELGSVKSNETELMNVSSGEIMLTLTPKYLDAQDPDADIKALFTETKRCVLYIIRVQAGTNLLEILVKAVTPEDEQKWNDLVRDELCASSTKRGAYAELSNTLDFSTLSYPDLKRIALENVLQLESIGRLTRSNHFQDLLNNIAIDIRTKHRRRIQRQRELEGVKTTLQRLNEQAVYLEQQLKTYNDYIEQAMVTLQNKKGKKRFLLPFTKQWDHERELQRSGRSFKFGSYKYSARTLADKGVLVHWRGYTENQWYRVDITISSNEVGVFTIDGSSGNMMIPGATAQVPLDDLLGAQFENKQFLEFFESKCLRVNVNLFLHLIMKKFYNE</sequence>
<evidence type="ECO:0000313" key="6">
    <source>
        <dbReference type="Proteomes" id="UP001345013"/>
    </source>
</evidence>
<dbReference type="SMART" id="SM00015">
    <property type="entry name" value="IQ"/>
    <property type="match status" value="11"/>
</dbReference>
<dbReference type="SUPFAM" id="SSF47576">
    <property type="entry name" value="Calponin-homology domain, CH-domain"/>
    <property type="match status" value="1"/>
</dbReference>
<dbReference type="Gene3D" id="1.10.418.10">
    <property type="entry name" value="Calponin-like domain"/>
    <property type="match status" value="1"/>
</dbReference>
<feature type="coiled-coil region" evidence="1">
    <location>
        <begin position="1512"/>
        <end position="1546"/>
    </location>
</feature>
<dbReference type="SUPFAM" id="SSF143885">
    <property type="entry name" value="RGC domain-like"/>
    <property type="match status" value="1"/>
</dbReference>
<dbReference type="InterPro" id="IPR001936">
    <property type="entry name" value="RasGAP_dom"/>
</dbReference>
<evidence type="ECO:0000259" key="4">
    <source>
        <dbReference type="PROSITE" id="PS50021"/>
    </source>
</evidence>
<protein>
    <submittedName>
        <fullName evidence="5">Iqgap-related protein</fullName>
    </submittedName>
</protein>
<organism evidence="5 6">
    <name type="scientific">Lithohypha guttulata</name>
    <dbReference type="NCBI Taxonomy" id="1690604"/>
    <lineage>
        <taxon>Eukaryota</taxon>
        <taxon>Fungi</taxon>
        <taxon>Dikarya</taxon>
        <taxon>Ascomycota</taxon>
        <taxon>Pezizomycotina</taxon>
        <taxon>Eurotiomycetes</taxon>
        <taxon>Chaetothyriomycetidae</taxon>
        <taxon>Chaetothyriales</taxon>
        <taxon>Trichomeriaceae</taxon>
        <taxon>Lithohypha</taxon>
    </lineage>
</organism>
<dbReference type="Pfam" id="PF00612">
    <property type="entry name" value="IQ"/>
    <property type="match status" value="2"/>
</dbReference>
<feature type="compositionally biased region" description="Basic residues" evidence="2">
    <location>
        <begin position="66"/>
        <end position="75"/>
    </location>
</feature>
<dbReference type="SMART" id="SM00033">
    <property type="entry name" value="CH"/>
    <property type="match status" value="1"/>
</dbReference>
<feature type="region of interest" description="Disordered" evidence="2">
    <location>
        <begin position="109"/>
        <end position="184"/>
    </location>
</feature>
<dbReference type="SUPFAM" id="SSF48350">
    <property type="entry name" value="GTPase activation domain, GAP"/>
    <property type="match status" value="1"/>
</dbReference>
<evidence type="ECO:0000256" key="2">
    <source>
        <dbReference type="SAM" id="MobiDB-lite"/>
    </source>
</evidence>
<dbReference type="EMBL" id="JAVRRG010000028">
    <property type="protein sequence ID" value="KAK5095351.1"/>
    <property type="molecule type" value="Genomic_DNA"/>
</dbReference>
<dbReference type="InterPro" id="IPR001715">
    <property type="entry name" value="CH_dom"/>
</dbReference>
<evidence type="ECO:0000313" key="5">
    <source>
        <dbReference type="EMBL" id="KAK5095351.1"/>
    </source>
</evidence>
<dbReference type="Pfam" id="PF00616">
    <property type="entry name" value="RasGAP"/>
    <property type="match status" value="1"/>
</dbReference>
<name>A0ABR0KG77_9EURO</name>
<feature type="compositionally biased region" description="Polar residues" evidence="2">
    <location>
        <begin position="40"/>
        <end position="61"/>
    </location>
</feature>
<dbReference type="Proteomes" id="UP001345013">
    <property type="component" value="Unassembled WGS sequence"/>
</dbReference>
<dbReference type="CDD" id="cd21206">
    <property type="entry name" value="CH_IQGAP"/>
    <property type="match status" value="1"/>
</dbReference>
<dbReference type="InterPro" id="IPR008936">
    <property type="entry name" value="Rho_GTPase_activation_prot"/>
</dbReference>
<keyword evidence="6" id="KW-1185">Reference proteome</keyword>
<evidence type="ECO:0000256" key="1">
    <source>
        <dbReference type="SAM" id="Coils"/>
    </source>
</evidence>
<dbReference type="SMART" id="SM00323">
    <property type="entry name" value="RasGAP"/>
    <property type="match status" value="1"/>
</dbReference>
<dbReference type="Gene3D" id="1.10.506.10">
    <property type="entry name" value="GTPase Activation - p120gap, domain 1"/>
    <property type="match status" value="1"/>
</dbReference>
<dbReference type="PROSITE" id="PS50021">
    <property type="entry name" value="CH"/>
    <property type="match status" value="1"/>
</dbReference>
<dbReference type="Gene3D" id="1.20.5.190">
    <property type="match status" value="1"/>
</dbReference>
<feature type="region of interest" description="Disordered" evidence="2">
    <location>
        <begin position="1139"/>
        <end position="1159"/>
    </location>
</feature>
<dbReference type="InterPro" id="IPR000048">
    <property type="entry name" value="IQ_motif_EF-hand-BS"/>
</dbReference>
<dbReference type="PANTHER" id="PTHR14149">
    <property type="entry name" value="RAS GTPASE-ACTIVATING PROTEIN WITH IQ MOTIF"/>
    <property type="match status" value="1"/>
</dbReference>